<proteinExistence type="predicted"/>
<keyword evidence="1" id="KW-0472">Membrane</keyword>
<name>A0A401FSM3_9BACT</name>
<reference evidence="3" key="2">
    <citation type="submission" date="2019-01" db="EMBL/GenBank/DDBJ databases">
        <title>Genome sequence of Desulfonema ishimotonii strain Tokyo 01.</title>
        <authorList>
            <person name="Fukui M."/>
        </authorList>
    </citation>
    <scope>NUCLEOTIDE SEQUENCE [LARGE SCALE GENOMIC DNA]</scope>
    <source>
        <strain evidence="3">Tokyo 01</strain>
    </source>
</reference>
<keyword evidence="1" id="KW-0812">Transmembrane</keyword>
<comment type="caution">
    <text evidence="2">The sequence shown here is derived from an EMBL/GenBank/DDBJ whole genome shotgun (WGS) entry which is preliminary data.</text>
</comment>
<organism evidence="2 3">
    <name type="scientific">Desulfonema ishimotonii</name>
    <dbReference type="NCBI Taxonomy" id="45657"/>
    <lineage>
        <taxon>Bacteria</taxon>
        <taxon>Pseudomonadati</taxon>
        <taxon>Thermodesulfobacteriota</taxon>
        <taxon>Desulfobacteria</taxon>
        <taxon>Desulfobacterales</taxon>
        <taxon>Desulfococcaceae</taxon>
        <taxon>Desulfonema</taxon>
    </lineage>
</organism>
<evidence type="ECO:0000313" key="2">
    <source>
        <dbReference type="EMBL" id="GBC59956.1"/>
    </source>
</evidence>
<feature type="transmembrane region" description="Helical" evidence="1">
    <location>
        <begin position="55"/>
        <end position="73"/>
    </location>
</feature>
<keyword evidence="3" id="KW-1185">Reference proteome</keyword>
<protein>
    <submittedName>
        <fullName evidence="2">Uncharacterized protein</fullName>
    </submittedName>
</protein>
<sequence>MQVVKDKKREDVHLTTCQIIEVVIGCMALGALFSLKYIFPGSPFIMKYFSGLPQFVMIIFFFIILFYVDRYFFMRGKIKAKKDED</sequence>
<dbReference type="EMBL" id="BEXT01000001">
    <property type="protein sequence ID" value="GBC59956.1"/>
    <property type="molecule type" value="Genomic_DNA"/>
</dbReference>
<accession>A0A401FSM3</accession>
<feature type="transmembrane region" description="Helical" evidence="1">
    <location>
        <begin position="12"/>
        <end position="35"/>
    </location>
</feature>
<evidence type="ECO:0000313" key="3">
    <source>
        <dbReference type="Proteomes" id="UP000288096"/>
    </source>
</evidence>
<reference evidence="3" key="1">
    <citation type="submission" date="2017-11" db="EMBL/GenBank/DDBJ databases">
        <authorList>
            <person name="Watanabe M."/>
            <person name="Kojima H."/>
        </authorList>
    </citation>
    <scope>NUCLEOTIDE SEQUENCE [LARGE SCALE GENOMIC DNA]</scope>
    <source>
        <strain evidence="3">Tokyo 01</strain>
    </source>
</reference>
<dbReference type="Proteomes" id="UP000288096">
    <property type="component" value="Unassembled WGS sequence"/>
</dbReference>
<gene>
    <name evidence="2" type="ORF">DENIS_0898</name>
</gene>
<keyword evidence="1" id="KW-1133">Transmembrane helix</keyword>
<dbReference type="RefSeq" id="WP_124327423.1">
    <property type="nucleotide sequence ID" value="NZ_BEXT01000001.1"/>
</dbReference>
<dbReference type="AlphaFoldDB" id="A0A401FSM3"/>
<evidence type="ECO:0000256" key="1">
    <source>
        <dbReference type="SAM" id="Phobius"/>
    </source>
</evidence>